<dbReference type="PANTHER" id="PTHR41283">
    <property type="entry name" value="AMINOGLYCOSIDE PHOSPHOTRANSFERASE"/>
    <property type="match status" value="1"/>
</dbReference>
<dbReference type="RefSeq" id="WP_191769481.1">
    <property type="nucleotide sequence ID" value="NZ_JACSRA010000024.1"/>
</dbReference>
<dbReference type="PANTHER" id="PTHR41283:SF1">
    <property type="entry name" value="AMINOGLYCOSIDE PHOSPHOTRANSFERASE DOMAIN-CONTAINING PROTEIN"/>
    <property type="match status" value="1"/>
</dbReference>
<evidence type="ECO:0000259" key="1">
    <source>
        <dbReference type="Pfam" id="PF01636"/>
    </source>
</evidence>
<comment type="caution">
    <text evidence="2">The sequence shown here is derived from an EMBL/GenBank/DDBJ whole genome shotgun (WGS) entry which is preliminary data.</text>
</comment>
<dbReference type="InterPro" id="IPR002575">
    <property type="entry name" value="Aminoglycoside_PTrfase"/>
</dbReference>
<accession>A0ABR8PWJ1</accession>
<dbReference type="InterPro" id="IPR011009">
    <property type="entry name" value="Kinase-like_dom_sf"/>
</dbReference>
<organism evidence="2 3">
    <name type="scientific">Clostridium cibarium</name>
    <dbReference type="NCBI Taxonomy" id="2762247"/>
    <lineage>
        <taxon>Bacteria</taxon>
        <taxon>Bacillati</taxon>
        <taxon>Bacillota</taxon>
        <taxon>Clostridia</taxon>
        <taxon>Eubacteriales</taxon>
        <taxon>Clostridiaceae</taxon>
        <taxon>Clostridium</taxon>
    </lineage>
</organism>
<gene>
    <name evidence="2" type="ORF">H9661_14195</name>
</gene>
<dbReference type="Gene3D" id="3.90.1200.10">
    <property type="match status" value="1"/>
</dbReference>
<dbReference type="Proteomes" id="UP000627781">
    <property type="component" value="Unassembled WGS sequence"/>
</dbReference>
<feature type="domain" description="Aminoglycoside phosphotransferase" evidence="1">
    <location>
        <begin position="17"/>
        <end position="245"/>
    </location>
</feature>
<dbReference type="EMBL" id="JACSRA010000024">
    <property type="protein sequence ID" value="MBD7912509.1"/>
    <property type="molecule type" value="Genomic_DNA"/>
</dbReference>
<keyword evidence="3" id="KW-1185">Reference proteome</keyword>
<sequence length="313" mass="37072">MNYNFNDIKTSSTWVKIKKIEYGWSSDEKYCIEDNKNIKYLLRISTADIYEKKKKEFEIIKKFNTFDFQMSRAIEFGYFNEHKNVYMLLSWVEGCSLEEKLHSLPEIEQYQLGLYSGKILKQIHSIPVDLQDVPSVNRISKKLLQLQRYEDSSVRIPNDEIAITFVKNNIDMLCKSSPVYEHGDFHVGNLIYTPDKRIGVIDFNRWKCGDKYEEFYKIQSFDIDHSIAFSIGQIQGYFTGNPPIDFWKSQAVYVAHASLYSIKWAEEFGQKDIDGMTKRCLEAFHHYDNFNLTIPKWYLENKDKYRIDFKSLS</sequence>
<dbReference type="Pfam" id="PF01636">
    <property type="entry name" value="APH"/>
    <property type="match status" value="1"/>
</dbReference>
<evidence type="ECO:0000313" key="3">
    <source>
        <dbReference type="Proteomes" id="UP000627781"/>
    </source>
</evidence>
<reference evidence="2 3" key="1">
    <citation type="submission" date="2020-08" db="EMBL/GenBank/DDBJ databases">
        <title>A Genomic Blueprint of the Chicken Gut Microbiome.</title>
        <authorList>
            <person name="Gilroy R."/>
            <person name="Ravi A."/>
            <person name="Getino M."/>
            <person name="Pursley I."/>
            <person name="Horton D.L."/>
            <person name="Alikhan N.-F."/>
            <person name="Baker D."/>
            <person name="Gharbi K."/>
            <person name="Hall N."/>
            <person name="Watson M."/>
            <person name="Adriaenssens E.M."/>
            <person name="Foster-Nyarko E."/>
            <person name="Jarju S."/>
            <person name="Secka A."/>
            <person name="Antonio M."/>
            <person name="Oren A."/>
            <person name="Chaudhuri R."/>
            <person name="La Ragione R.M."/>
            <person name="Hildebrand F."/>
            <person name="Pallen M.J."/>
        </authorList>
    </citation>
    <scope>NUCLEOTIDE SEQUENCE [LARGE SCALE GENOMIC DNA]</scope>
    <source>
        <strain evidence="2 3">Sa3CVN1</strain>
    </source>
</reference>
<proteinExistence type="predicted"/>
<evidence type="ECO:0000313" key="2">
    <source>
        <dbReference type="EMBL" id="MBD7912509.1"/>
    </source>
</evidence>
<protein>
    <submittedName>
        <fullName evidence="2">Phosphotransferase</fullName>
    </submittedName>
</protein>
<name>A0ABR8PWJ1_9CLOT</name>
<dbReference type="SUPFAM" id="SSF56112">
    <property type="entry name" value="Protein kinase-like (PK-like)"/>
    <property type="match status" value="1"/>
</dbReference>